<feature type="coiled-coil region" evidence="1">
    <location>
        <begin position="490"/>
        <end position="544"/>
    </location>
</feature>
<dbReference type="Proteomes" id="UP000295313">
    <property type="component" value="Unassembled WGS sequence"/>
</dbReference>
<evidence type="ECO:0000256" key="1">
    <source>
        <dbReference type="SAM" id="Coils"/>
    </source>
</evidence>
<sequence length="657" mass="74462">MKNVFLKSLKLYFFKGTKKREVIFKDHQTDIAGPNGSGKTTLFDAFTWLLFGKDSHDRKDFNIKTLESSGKNIEKTEHTVQGVLSVDGKDYDLRRVYKENWVKTRGELELTLKGHETLFYINEVPRKATEYAHEIGELIDESLFKLITNPRYFANLNWTKQREILFSMSGDVENDFLLDKISTIQNKTEIGGLINILNSGKDLEKYKLELRDKKKKLKEDLDKIPTRVDEAENSKPEEADFAKTEETIKFLADRVGKIDEALESASSAFSEKHNSNQSVLSEINTLRSKQQQVVFDANTEARTKDFESKSGRRDNESKIKEAESRVRILKNSLASTQKAKEITLGKRDALREKYSTVDNSEFTQKDGQLTCPVFNIVCDSPKANELHKANADTARETFNKKKVEELETINQNGAELNQELANHEAEITNVNADIEKEETLIAGLKSQLDAFPADEPIKELTGEDVPAFTELQYQINILNKKIVEVKADDNSLLKEEKQNLLTEIDALKKILAGKDQIHRLNERIAELNETGRNLAQQIADLEKDEFAVDAFNKAKIEECESRINGKFSMVSFKLFNQQLNGGESETCEILINGVPYSDANTASQINAGLDVINVLSKFHGVTAPIFIDNRESVSNIIYTESQVINLLVTNDKELVIK</sequence>
<dbReference type="AlphaFoldDB" id="A0A4R8I6G0"/>
<dbReference type="Gene3D" id="3.40.50.300">
    <property type="entry name" value="P-loop containing nucleotide triphosphate hydrolases"/>
    <property type="match status" value="1"/>
</dbReference>
<feature type="coiled-coil region" evidence="1">
    <location>
        <begin position="399"/>
        <end position="447"/>
    </location>
</feature>
<protein>
    <submittedName>
        <fullName evidence="2">AAA domain-containing protein</fullName>
    </submittedName>
</protein>
<proteinExistence type="predicted"/>
<dbReference type="RefSeq" id="WP_133943999.1">
    <property type="nucleotide sequence ID" value="NZ_SOEO01000002.1"/>
</dbReference>
<gene>
    <name evidence="2" type="ORF">B0I22_1533</name>
</gene>
<reference evidence="2 3" key="1">
    <citation type="submission" date="2019-03" db="EMBL/GenBank/DDBJ databases">
        <title>Genomic Encyclopedia of Type Strains, Phase III (KMG-III): the genomes of soil and plant-associated and newly described type strains.</title>
        <authorList>
            <person name="Whitman W."/>
        </authorList>
    </citation>
    <scope>NUCLEOTIDE SEQUENCE [LARGE SCALE GENOMIC DNA]</scope>
    <source>
        <strain evidence="2 3">CGMCC 1.12802</strain>
    </source>
</reference>
<dbReference type="PANTHER" id="PTHR32114">
    <property type="entry name" value="ABC TRANSPORTER ABCH.3"/>
    <property type="match status" value="1"/>
</dbReference>
<dbReference type="OrthoDB" id="1698838at2"/>
<evidence type="ECO:0000313" key="2">
    <source>
        <dbReference type="EMBL" id="TDX83945.1"/>
    </source>
</evidence>
<name>A0A4R8I6G0_9FLAO</name>
<evidence type="ECO:0000313" key="3">
    <source>
        <dbReference type="Proteomes" id="UP000295313"/>
    </source>
</evidence>
<comment type="caution">
    <text evidence="2">The sequence shown here is derived from an EMBL/GenBank/DDBJ whole genome shotgun (WGS) entry which is preliminary data.</text>
</comment>
<dbReference type="PANTHER" id="PTHR32114:SF2">
    <property type="entry name" value="ABC TRANSPORTER ABCH.3"/>
    <property type="match status" value="1"/>
</dbReference>
<dbReference type="EMBL" id="SOEO01000002">
    <property type="protein sequence ID" value="TDX83945.1"/>
    <property type="molecule type" value="Genomic_DNA"/>
</dbReference>
<dbReference type="Gene3D" id="1.10.287.1490">
    <property type="match status" value="1"/>
</dbReference>
<dbReference type="InterPro" id="IPR027417">
    <property type="entry name" value="P-loop_NTPase"/>
</dbReference>
<organism evidence="2 3">
    <name type="scientific">Epilithonimonas xixisoli</name>
    <dbReference type="NCBI Taxonomy" id="1476462"/>
    <lineage>
        <taxon>Bacteria</taxon>
        <taxon>Pseudomonadati</taxon>
        <taxon>Bacteroidota</taxon>
        <taxon>Flavobacteriia</taxon>
        <taxon>Flavobacteriales</taxon>
        <taxon>Weeksellaceae</taxon>
        <taxon>Chryseobacterium group</taxon>
        <taxon>Epilithonimonas</taxon>
    </lineage>
</organism>
<accession>A0A4R8I6G0</accession>
<keyword evidence="3" id="KW-1185">Reference proteome</keyword>
<feature type="coiled-coil region" evidence="1">
    <location>
        <begin position="312"/>
        <end position="339"/>
    </location>
</feature>
<keyword evidence="1" id="KW-0175">Coiled coil</keyword>
<dbReference type="SUPFAM" id="SSF52540">
    <property type="entry name" value="P-loop containing nucleoside triphosphate hydrolases"/>
    <property type="match status" value="1"/>
</dbReference>
<dbReference type="Pfam" id="PF13555">
    <property type="entry name" value="AAA_29"/>
    <property type="match status" value="1"/>
</dbReference>